<dbReference type="Pfam" id="PF01061">
    <property type="entry name" value="ABC2_membrane"/>
    <property type="match status" value="1"/>
</dbReference>
<evidence type="ECO:0000313" key="8">
    <source>
        <dbReference type="EMBL" id="KAK1929998.1"/>
    </source>
</evidence>
<reference evidence="8" key="1">
    <citation type="submission" date="2023-08" db="EMBL/GenBank/DDBJ databases">
        <title>Reference Genome Resource for the Citrus Pathogen Phytophthora citrophthora.</title>
        <authorList>
            <person name="Moller H."/>
            <person name="Coetzee B."/>
            <person name="Rose L.J."/>
            <person name="Van Niekerk J.M."/>
        </authorList>
    </citation>
    <scope>NUCLEOTIDE SEQUENCE</scope>
    <source>
        <strain evidence="8">STE-U-9442</strain>
    </source>
</reference>
<name>A0AAD9G1Q7_9STRA</name>
<dbReference type="GO" id="GO:0140359">
    <property type="term" value="F:ABC-type transporter activity"/>
    <property type="evidence" value="ECO:0007669"/>
    <property type="project" value="InterPro"/>
</dbReference>
<keyword evidence="2" id="KW-0813">Transport</keyword>
<keyword evidence="5 6" id="KW-0472">Membrane</keyword>
<dbReference type="EMBL" id="JASMQC010000042">
    <property type="protein sequence ID" value="KAK1929998.1"/>
    <property type="molecule type" value="Genomic_DNA"/>
</dbReference>
<feature type="transmembrane region" description="Helical" evidence="6">
    <location>
        <begin position="183"/>
        <end position="204"/>
    </location>
</feature>
<comment type="subcellular location">
    <subcellularLocation>
        <location evidence="1">Membrane</location>
        <topology evidence="1">Multi-pass membrane protein</topology>
    </subcellularLocation>
</comment>
<dbReference type="AlphaFoldDB" id="A0AAD9G1Q7"/>
<gene>
    <name evidence="8" type="ORF">P3T76_014495</name>
</gene>
<dbReference type="PANTHER" id="PTHR19241">
    <property type="entry name" value="ATP-BINDING CASSETTE TRANSPORTER"/>
    <property type="match status" value="1"/>
</dbReference>
<evidence type="ECO:0000256" key="1">
    <source>
        <dbReference type="ARBA" id="ARBA00004141"/>
    </source>
</evidence>
<organism evidence="8 9">
    <name type="scientific">Phytophthora citrophthora</name>
    <dbReference type="NCBI Taxonomy" id="4793"/>
    <lineage>
        <taxon>Eukaryota</taxon>
        <taxon>Sar</taxon>
        <taxon>Stramenopiles</taxon>
        <taxon>Oomycota</taxon>
        <taxon>Peronosporomycetes</taxon>
        <taxon>Peronosporales</taxon>
        <taxon>Peronosporaceae</taxon>
        <taxon>Phytophthora</taxon>
    </lineage>
</organism>
<evidence type="ECO:0000256" key="6">
    <source>
        <dbReference type="SAM" id="Phobius"/>
    </source>
</evidence>
<protein>
    <submittedName>
        <fullName evidence="8">ABC transporter G family member 40</fullName>
    </submittedName>
</protein>
<evidence type="ECO:0000256" key="5">
    <source>
        <dbReference type="ARBA" id="ARBA00023136"/>
    </source>
</evidence>
<sequence>MEEEGVGKPSIAAIPSETSRFFVRTAPTRATALYQHYWRSPAHSITILGAAIGTVLVLRLVSSDLSTTTYQGVSSGLGIIFIAFQSQGFVSFNSAIPFEFDDRAAFYREQASQTHSVLWYFLSGTLVEIPYVFVKGFIVSTILLLFIGFTSFSNFLLFWLGVSLSILSDVYLGHLLAFVFPNMIMAALSGSVVSTVFFLFVGFNPPGNSIPVGYQWLYTITTPCRSSGFLCMVTVLPLQYWMFPVVSTLTLGLNLDVSVWKLLRFPLVVSRLKSCWRTSTT</sequence>
<dbReference type="InterPro" id="IPR013525">
    <property type="entry name" value="ABC2_TM"/>
</dbReference>
<evidence type="ECO:0000313" key="9">
    <source>
        <dbReference type="Proteomes" id="UP001259832"/>
    </source>
</evidence>
<feature type="transmembrane region" description="Helical" evidence="6">
    <location>
        <begin position="42"/>
        <end position="61"/>
    </location>
</feature>
<evidence type="ECO:0000256" key="4">
    <source>
        <dbReference type="ARBA" id="ARBA00022989"/>
    </source>
</evidence>
<feature type="transmembrane region" description="Helical" evidence="6">
    <location>
        <begin position="156"/>
        <end position="177"/>
    </location>
</feature>
<dbReference type="GO" id="GO:0016020">
    <property type="term" value="C:membrane"/>
    <property type="evidence" value="ECO:0007669"/>
    <property type="project" value="UniProtKB-SubCell"/>
</dbReference>
<accession>A0AAD9G1Q7</accession>
<proteinExistence type="predicted"/>
<keyword evidence="4 6" id="KW-1133">Transmembrane helix</keyword>
<evidence type="ECO:0000256" key="2">
    <source>
        <dbReference type="ARBA" id="ARBA00022448"/>
    </source>
</evidence>
<evidence type="ECO:0000259" key="7">
    <source>
        <dbReference type="Pfam" id="PF01061"/>
    </source>
</evidence>
<keyword evidence="9" id="KW-1185">Reference proteome</keyword>
<feature type="domain" description="ABC-2 type transporter transmembrane" evidence="7">
    <location>
        <begin position="34"/>
        <end position="220"/>
    </location>
</feature>
<dbReference type="Proteomes" id="UP001259832">
    <property type="component" value="Unassembled WGS sequence"/>
</dbReference>
<evidence type="ECO:0000256" key="3">
    <source>
        <dbReference type="ARBA" id="ARBA00022692"/>
    </source>
</evidence>
<comment type="caution">
    <text evidence="8">The sequence shown here is derived from an EMBL/GenBank/DDBJ whole genome shotgun (WGS) entry which is preliminary data.</text>
</comment>
<feature type="transmembrane region" description="Helical" evidence="6">
    <location>
        <begin position="129"/>
        <end position="149"/>
    </location>
</feature>
<feature type="transmembrane region" description="Helical" evidence="6">
    <location>
        <begin position="73"/>
        <end position="92"/>
    </location>
</feature>
<keyword evidence="3 6" id="KW-0812">Transmembrane</keyword>